<dbReference type="GO" id="GO:0003677">
    <property type="term" value="F:DNA binding"/>
    <property type="evidence" value="ECO:0007669"/>
    <property type="project" value="UniProtKB-UniRule"/>
</dbReference>
<dbReference type="PROSITE" id="PS50977">
    <property type="entry name" value="HTH_TETR_2"/>
    <property type="match status" value="1"/>
</dbReference>
<proteinExistence type="predicted"/>
<dbReference type="InterPro" id="IPR050624">
    <property type="entry name" value="HTH-type_Tx_Regulator"/>
</dbReference>
<feature type="DNA-binding region" description="H-T-H motif" evidence="2">
    <location>
        <begin position="33"/>
        <end position="52"/>
    </location>
</feature>
<accession>A0A1G5FHY7</accession>
<reference evidence="4 5" key="1">
    <citation type="submission" date="2016-10" db="EMBL/GenBank/DDBJ databases">
        <authorList>
            <person name="de Groot N.N."/>
        </authorList>
    </citation>
    <scope>NUCLEOTIDE SEQUENCE [LARGE SCALE GENOMIC DNA]</scope>
    <source>
        <strain evidence="4 5">AA1</strain>
    </source>
</reference>
<keyword evidence="5" id="KW-1185">Reference proteome</keyword>
<dbReference type="AlphaFoldDB" id="A0A1G5FHY7"/>
<dbReference type="PRINTS" id="PR00455">
    <property type="entry name" value="HTHTETR"/>
</dbReference>
<gene>
    <name evidence="4" type="ORF">SAMN05216233_10852</name>
</gene>
<dbReference type="RefSeq" id="WP_175469711.1">
    <property type="nucleotide sequence ID" value="NZ_FMUX01000008.1"/>
</dbReference>
<dbReference type="SUPFAM" id="SSF48498">
    <property type="entry name" value="Tetracyclin repressor-like, C-terminal domain"/>
    <property type="match status" value="1"/>
</dbReference>
<dbReference type="SUPFAM" id="SSF46689">
    <property type="entry name" value="Homeodomain-like"/>
    <property type="match status" value="1"/>
</dbReference>
<dbReference type="EMBL" id="FMUX01000008">
    <property type="protein sequence ID" value="SCY38248.1"/>
    <property type="molecule type" value="Genomic_DNA"/>
</dbReference>
<feature type="domain" description="HTH tetR-type" evidence="3">
    <location>
        <begin position="10"/>
        <end position="70"/>
    </location>
</feature>
<evidence type="ECO:0000313" key="5">
    <source>
        <dbReference type="Proteomes" id="UP000198870"/>
    </source>
</evidence>
<evidence type="ECO:0000256" key="2">
    <source>
        <dbReference type="PROSITE-ProRule" id="PRU00335"/>
    </source>
</evidence>
<dbReference type="PANTHER" id="PTHR43479:SF11">
    <property type="entry name" value="ACREF_ENVCD OPERON REPRESSOR-RELATED"/>
    <property type="match status" value="1"/>
</dbReference>
<name>A0A1G5FHY7_9BACT</name>
<dbReference type="PANTHER" id="PTHR43479">
    <property type="entry name" value="ACREF/ENVCD OPERON REPRESSOR-RELATED"/>
    <property type="match status" value="1"/>
</dbReference>
<dbReference type="InterPro" id="IPR023772">
    <property type="entry name" value="DNA-bd_HTH_TetR-type_CS"/>
</dbReference>
<evidence type="ECO:0000313" key="4">
    <source>
        <dbReference type="EMBL" id="SCY38248.1"/>
    </source>
</evidence>
<dbReference type="Gene3D" id="1.10.357.10">
    <property type="entry name" value="Tetracycline Repressor, domain 2"/>
    <property type="match status" value="1"/>
</dbReference>
<evidence type="ECO:0000256" key="1">
    <source>
        <dbReference type="ARBA" id="ARBA00023125"/>
    </source>
</evidence>
<dbReference type="InterPro" id="IPR009057">
    <property type="entry name" value="Homeodomain-like_sf"/>
</dbReference>
<dbReference type="InterPro" id="IPR001647">
    <property type="entry name" value="HTH_TetR"/>
</dbReference>
<dbReference type="InterPro" id="IPR036271">
    <property type="entry name" value="Tet_transcr_reg_TetR-rel_C_sf"/>
</dbReference>
<dbReference type="STRING" id="419481.SAMN05216233_10852"/>
<protein>
    <submittedName>
        <fullName evidence="4">Transcriptional regulator, TetR family</fullName>
    </submittedName>
</protein>
<dbReference type="Pfam" id="PF00440">
    <property type="entry name" value="TetR_N"/>
    <property type="match status" value="1"/>
</dbReference>
<keyword evidence="1 2" id="KW-0238">DNA-binding</keyword>
<organism evidence="4 5">
    <name type="scientific">Desulfoluna spongiiphila</name>
    <dbReference type="NCBI Taxonomy" id="419481"/>
    <lineage>
        <taxon>Bacteria</taxon>
        <taxon>Pseudomonadati</taxon>
        <taxon>Thermodesulfobacteriota</taxon>
        <taxon>Desulfobacteria</taxon>
        <taxon>Desulfobacterales</taxon>
        <taxon>Desulfolunaceae</taxon>
        <taxon>Desulfoluna</taxon>
    </lineage>
</organism>
<dbReference type="PROSITE" id="PS01081">
    <property type="entry name" value="HTH_TETR_1"/>
    <property type="match status" value="1"/>
</dbReference>
<evidence type="ECO:0000259" key="3">
    <source>
        <dbReference type="PROSITE" id="PS50977"/>
    </source>
</evidence>
<dbReference type="Proteomes" id="UP000198870">
    <property type="component" value="Unassembled WGS sequence"/>
</dbReference>
<sequence>MARKTKEDAEKTRLGIMDAALTLFDMKGYSQTTLGDIATEAGVSRGAIYWHFKGKDDILSQCCDWIKGTIDDQRFKITDEETPSWETVLRALRTYLELLETNTQYAKLYRVLKYKVEYTDEIQSLMAAQKLETEEGVANVSQVFSDLAGAGEFKAGLDPRLCGISLVAFTWGIVEMWILDKSIMSLTKDGYPLLEMHVNTMKRSTE</sequence>